<dbReference type="Pfam" id="PF00593">
    <property type="entry name" value="TonB_dep_Rec_b-barrel"/>
    <property type="match status" value="1"/>
</dbReference>
<evidence type="ECO:0000256" key="9">
    <source>
        <dbReference type="ARBA" id="ARBA00023136"/>
    </source>
</evidence>
<dbReference type="RefSeq" id="WP_184801680.1">
    <property type="nucleotide sequence ID" value="NZ_JACIIZ010000007.1"/>
</dbReference>
<keyword evidence="17" id="KW-1185">Reference proteome</keyword>
<keyword evidence="7" id="KW-0406">Ion transport</keyword>
<feature type="domain" description="TonB-dependent receptor plug" evidence="15">
    <location>
        <begin position="49"/>
        <end position="157"/>
    </location>
</feature>
<dbReference type="SUPFAM" id="SSF56935">
    <property type="entry name" value="Porins"/>
    <property type="match status" value="1"/>
</dbReference>
<dbReference type="GO" id="GO:0009279">
    <property type="term" value="C:cell outer membrane"/>
    <property type="evidence" value="ECO:0007669"/>
    <property type="project" value="UniProtKB-SubCell"/>
</dbReference>
<evidence type="ECO:0000256" key="3">
    <source>
        <dbReference type="ARBA" id="ARBA00022452"/>
    </source>
</evidence>
<dbReference type="GO" id="GO:0006826">
    <property type="term" value="P:iron ion transport"/>
    <property type="evidence" value="ECO:0007669"/>
    <property type="project" value="UniProtKB-KW"/>
</dbReference>
<keyword evidence="3 11" id="KW-1134">Transmembrane beta strand</keyword>
<evidence type="ECO:0000256" key="4">
    <source>
        <dbReference type="ARBA" id="ARBA00022496"/>
    </source>
</evidence>
<dbReference type="PANTHER" id="PTHR32552:SF81">
    <property type="entry name" value="TONB-DEPENDENT OUTER MEMBRANE RECEPTOR"/>
    <property type="match status" value="1"/>
</dbReference>
<keyword evidence="8 12" id="KW-0798">TonB box</keyword>
<dbReference type="EMBL" id="JACIIZ010000007">
    <property type="protein sequence ID" value="MBB6252370.1"/>
    <property type="molecule type" value="Genomic_DNA"/>
</dbReference>
<dbReference type="AlphaFoldDB" id="A0A7X0B0D6"/>
<dbReference type="Pfam" id="PF07715">
    <property type="entry name" value="Plug"/>
    <property type="match status" value="1"/>
</dbReference>
<keyword evidence="6" id="KW-0408">Iron</keyword>
<keyword evidence="4" id="KW-0410">Iron transport</keyword>
<comment type="caution">
    <text evidence="16">The sequence shown here is derived from an EMBL/GenBank/DDBJ whole genome shotgun (WGS) entry which is preliminary data.</text>
</comment>
<comment type="subcellular location">
    <subcellularLocation>
        <location evidence="1 11">Cell outer membrane</location>
        <topology evidence="1 11">Multi-pass membrane protein</topology>
    </subcellularLocation>
</comment>
<keyword evidence="10 11" id="KW-0998">Cell outer membrane</keyword>
<sequence length="766" mass="82684">MKARLGLYLQAAAVIALSGGAYAQTAAAPASSDTLTEILVTATKRETKLQETPIAVSAFSQDSLDKQQVKDVTDLAKFVPSLAFAQQGDQAAIMLTLRGIGNDSAYTEVADPEVAMYVDGIYSPRAQGASVLMYDMERVEVLRGPQGTLFGRNATVGAVNLISAKPTFDKEYGNAEVVAGSYARFGTRGMFNLPINDKLAFRVAFVTEKHDGYVDYQAAPNVAGVNPSAYVTSGKKYYAADQKSFRVSGAWAPTDSFTWDLNFEWYEDTGAPVLGLMQTPRAGQKLWSAQIDSAPEQDRTAKSVHSHMDYAINDYLDLSYIAGASWLGGGGQVDTDGGTLPPTSASTPGGAFQQNSTQWSSYDFFSHELQLKSAGTHTIDWILGAYYSHETNKIRFDVDILNGYRGGTFNWAGSFIQADREIESAAGFGQATWHVTDDIRLTGGLRYTRDDKSDVGGRNVTCGSCTQAIFGRDPYSIPGYVASANDVYGQWSKATWLVRADADIIKDVLMTYASIGTGFKSGNIEDGGLLAGPESLTNYEVGAKTTLFGGKATVNLAAYYEDFTGYQVNQAVTVRDTAGNILSSSLVTQNAQGAKAYGLEAELMARVTPEDTLQFSASVQHTELESLLSIDARQYSSADTAHLQQLKGNQLAHAPTFSGTVGYEHTFTLANGGRVIPRVSTHFETKSYLSYFNVAGYDEQKAYTRTDLAVRYEAPSGNWSVEGFVQNVEDANIKTNAGSFGAPATPVWTAVYMPPQTWGVRAHASF</sequence>
<dbReference type="PROSITE" id="PS52016">
    <property type="entry name" value="TONB_DEPENDENT_REC_3"/>
    <property type="match status" value="1"/>
</dbReference>
<proteinExistence type="inferred from homology"/>
<evidence type="ECO:0000313" key="17">
    <source>
        <dbReference type="Proteomes" id="UP000539175"/>
    </source>
</evidence>
<evidence type="ECO:0000256" key="12">
    <source>
        <dbReference type="RuleBase" id="RU003357"/>
    </source>
</evidence>
<name>A0A7X0B0D6_9PROT</name>
<keyword evidence="16" id="KW-0675">Receptor</keyword>
<evidence type="ECO:0000256" key="10">
    <source>
        <dbReference type="ARBA" id="ARBA00023237"/>
    </source>
</evidence>
<dbReference type="InterPro" id="IPR036942">
    <property type="entry name" value="Beta-barrel_TonB_sf"/>
</dbReference>
<organism evidence="16 17">
    <name type="scientific">Nitrospirillum iridis</name>
    <dbReference type="NCBI Taxonomy" id="765888"/>
    <lineage>
        <taxon>Bacteria</taxon>
        <taxon>Pseudomonadati</taxon>
        <taxon>Pseudomonadota</taxon>
        <taxon>Alphaproteobacteria</taxon>
        <taxon>Rhodospirillales</taxon>
        <taxon>Azospirillaceae</taxon>
        <taxon>Nitrospirillum</taxon>
    </lineage>
</organism>
<keyword evidence="2 11" id="KW-0813">Transport</keyword>
<comment type="similarity">
    <text evidence="11 12">Belongs to the TonB-dependent receptor family.</text>
</comment>
<evidence type="ECO:0000256" key="5">
    <source>
        <dbReference type="ARBA" id="ARBA00022692"/>
    </source>
</evidence>
<reference evidence="16 17" key="1">
    <citation type="submission" date="2020-08" db="EMBL/GenBank/DDBJ databases">
        <title>Genomic Encyclopedia of Type Strains, Phase IV (KMG-IV): sequencing the most valuable type-strain genomes for metagenomic binning, comparative biology and taxonomic classification.</title>
        <authorList>
            <person name="Goeker M."/>
        </authorList>
    </citation>
    <scope>NUCLEOTIDE SEQUENCE [LARGE SCALE GENOMIC DNA]</scope>
    <source>
        <strain evidence="16 17">DSM 22198</strain>
    </source>
</reference>
<evidence type="ECO:0000256" key="13">
    <source>
        <dbReference type="SAM" id="SignalP"/>
    </source>
</evidence>
<evidence type="ECO:0000313" key="16">
    <source>
        <dbReference type="EMBL" id="MBB6252370.1"/>
    </source>
</evidence>
<feature type="signal peptide" evidence="13">
    <location>
        <begin position="1"/>
        <end position="23"/>
    </location>
</feature>
<evidence type="ECO:0000259" key="14">
    <source>
        <dbReference type="Pfam" id="PF00593"/>
    </source>
</evidence>
<keyword evidence="5 11" id="KW-0812">Transmembrane</keyword>
<evidence type="ECO:0000256" key="6">
    <source>
        <dbReference type="ARBA" id="ARBA00023004"/>
    </source>
</evidence>
<dbReference type="Gene3D" id="2.40.170.20">
    <property type="entry name" value="TonB-dependent receptor, beta-barrel domain"/>
    <property type="match status" value="1"/>
</dbReference>
<dbReference type="InterPro" id="IPR012910">
    <property type="entry name" value="Plug_dom"/>
</dbReference>
<protein>
    <submittedName>
        <fullName evidence="16">Iron complex outermembrane receptor protein</fullName>
    </submittedName>
</protein>
<keyword evidence="13" id="KW-0732">Signal</keyword>
<evidence type="ECO:0000256" key="11">
    <source>
        <dbReference type="PROSITE-ProRule" id="PRU01360"/>
    </source>
</evidence>
<evidence type="ECO:0000259" key="15">
    <source>
        <dbReference type="Pfam" id="PF07715"/>
    </source>
</evidence>
<keyword evidence="9 11" id="KW-0472">Membrane</keyword>
<feature type="chain" id="PRO_5030526106" evidence="13">
    <location>
        <begin position="24"/>
        <end position="766"/>
    </location>
</feature>
<evidence type="ECO:0000256" key="2">
    <source>
        <dbReference type="ARBA" id="ARBA00022448"/>
    </source>
</evidence>
<evidence type="ECO:0000256" key="7">
    <source>
        <dbReference type="ARBA" id="ARBA00023065"/>
    </source>
</evidence>
<evidence type="ECO:0000256" key="1">
    <source>
        <dbReference type="ARBA" id="ARBA00004571"/>
    </source>
</evidence>
<dbReference type="InterPro" id="IPR000531">
    <property type="entry name" value="Beta-barrel_TonB"/>
</dbReference>
<evidence type="ECO:0000256" key="8">
    <source>
        <dbReference type="ARBA" id="ARBA00023077"/>
    </source>
</evidence>
<feature type="domain" description="TonB-dependent receptor-like beta-barrel" evidence="14">
    <location>
        <begin position="251"/>
        <end position="728"/>
    </location>
</feature>
<accession>A0A7X0B0D6</accession>
<dbReference type="InterPro" id="IPR039426">
    <property type="entry name" value="TonB-dep_rcpt-like"/>
</dbReference>
<dbReference type="Proteomes" id="UP000539175">
    <property type="component" value="Unassembled WGS sequence"/>
</dbReference>
<dbReference type="PANTHER" id="PTHR32552">
    <property type="entry name" value="FERRICHROME IRON RECEPTOR-RELATED"/>
    <property type="match status" value="1"/>
</dbReference>
<gene>
    <name evidence="16" type="ORF">FHS74_002930</name>
</gene>